<evidence type="ECO:0000256" key="2">
    <source>
        <dbReference type="ARBA" id="ARBA00022552"/>
    </source>
</evidence>
<accession>A0A1I1D352</accession>
<dbReference type="SUPFAM" id="SSF53335">
    <property type="entry name" value="S-adenosyl-L-methionine-dependent methyltransferases"/>
    <property type="match status" value="1"/>
</dbReference>
<dbReference type="InterPro" id="IPR001737">
    <property type="entry name" value="KsgA/Erm"/>
</dbReference>
<dbReference type="RefSeq" id="WP_092316913.1">
    <property type="nucleotide sequence ID" value="NZ_FOKY01000001.1"/>
</dbReference>
<feature type="binding site" evidence="7">
    <location>
        <position position="57"/>
    </location>
    <ligand>
        <name>S-adenosyl-L-methionine</name>
        <dbReference type="ChEBI" id="CHEBI:59789"/>
    </ligand>
</feature>
<feature type="binding site" evidence="7">
    <location>
        <position position="101"/>
    </location>
    <ligand>
        <name>S-adenosyl-L-methionine</name>
        <dbReference type="ChEBI" id="CHEBI:59789"/>
    </ligand>
</feature>
<dbReference type="GO" id="GO:0003723">
    <property type="term" value="F:RNA binding"/>
    <property type="evidence" value="ECO:0007669"/>
    <property type="project" value="UniProtKB-UniRule"/>
</dbReference>
<feature type="binding site" evidence="7">
    <location>
        <position position="31"/>
    </location>
    <ligand>
        <name>S-adenosyl-L-methionine</name>
        <dbReference type="ChEBI" id="CHEBI:59789"/>
    </ligand>
</feature>
<keyword evidence="10" id="KW-1185">Reference proteome</keyword>
<evidence type="ECO:0000313" key="10">
    <source>
        <dbReference type="Proteomes" id="UP000240042"/>
    </source>
</evidence>
<keyword evidence="3 7" id="KW-0489">Methyltransferase</keyword>
<dbReference type="OrthoDB" id="9814755at2"/>
<dbReference type="EMBL" id="FOKY01000001">
    <property type="protein sequence ID" value="SFB67220.1"/>
    <property type="molecule type" value="Genomic_DNA"/>
</dbReference>
<keyword evidence="4 7" id="KW-0808">Transferase</keyword>
<evidence type="ECO:0000256" key="6">
    <source>
        <dbReference type="ARBA" id="ARBA00022884"/>
    </source>
</evidence>
<keyword evidence="6 7" id="KW-0694">RNA-binding</keyword>
<dbReference type="NCBIfam" id="TIGR00755">
    <property type="entry name" value="ksgA"/>
    <property type="match status" value="1"/>
</dbReference>
<dbReference type="InterPro" id="IPR020598">
    <property type="entry name" value="rRNA_Ade_methylase_Trfase_N"/>
</dbReference>
<evidence type="ECO:0000256" key="7">
    <source>
        <dbReference type="PROSITE-ProRule" id="PRU01026"/>
    </source>
</evidence>
<dbReference type="CDD" id="cd02440">
    <property type="entry name" value="AdoMet_MTases"/>
    <property type="match status" value="1"/>
</dbReference>
<reference evidence="10" key="1">
    <citation type="submission" date="2016-10" db="EMBL/GenBank/DDBJ databases">
        <authorList>
            <person name="Varghese N."/>
            <person name="Submissions S."/>
        </authorList>
    </citation>
    <scope>NUCLEOTIDE SEQUENCE [LARGE SCALE GENOMIC DNA]</scope>
    <source>
        <strain evidence="10">ATCC 43811</strain>
    </source>
</reference>
<dbReference type="Proteomes" id="UP000240042">
    <property type="component" value="Unassembled WGS sequence"/>
</dbReference>
<keyword evidence="2" id="KW-0698">rRNA processing</keyword>
<dbReference type="PROSITE" id="PS51689">
    <property type="entry name" value="SAM_RNA_A_N6_MT"/>
    <property type="match status" value="1"/>
</dbReference>
<evidence type="ECO:0000256" key="5">
    <source>
        <dbReference type="ARBA" id="ARBA00022691"/>
    </source>
</evidence>
<sequence length="269" mass="30941">MNYDPFGIQNIKTLLASKNLFLSKNRGQNYLINRHIAEKIVQQLPSLEKNQAYFEVGTGLGALTVILADLGKTISLEIDKGIYHLVQENFCHPNLKHLHEDVLNYELKSSDSYIFVSNLPYCISGEVLKIFTENKCFDTGVLMLQKEFVNRMEADPGTPEYGPLSVIAQTFLEIKPLFMVGRGNFFPEPKIDSSVVSIKKKNISLNQKEFHEFIKICFHAKRKTLENNLVRSIWKDSILSYNKYLKSRPDAISPEEWHYLFMLKNKSSV</sequence>
<dbReference type="GO" id="GO:0005829">
    <property type="term" value="C:cytosol"/>
    <property type="evidence" value="ECO:0007669"/>
    <property type="project" value="TreeGrafter"/>
</dbReference>
<keyword evidence="5 7" id="KW-0949">S-adenosyl-L-methionine</keyword>
<gene>
    <name evidence="9" type="ORF">SAMN02745150_00037</name>
</gene>
<feature type="binding site" evidence="7">
    <location>
        <position position="118"/>
    </location>
    <ligand>
        <name>S-adenosyl-L-methionine</name>
        <dbReference type="ChEBI" id="CHEBI:59789"/>
    </ligand>
</feature>
<dbReference type="PANTHER" id="PTHR11727">
    <property type="entry name" value="DIMETHYLADENOSINE TRANSFERASE"/>
    <property type="match status" value="1"/>
</dbReference>
<dbReference type="InterPro" id="IPR011530">
    <property type="entry name" value="rRNA_adenine_dimethylase"/>
</dbReference>
<evidence type="ECO:0000256" key="3">
    <source>
        <dbReference type="ARBA" id="ARBA00022603"/>
    </source>
</evidence>
<organism evidence="9 10">
    <name type="scientific">Brevinema andersonii</name>
    <dbReference type="NCBI Taxonomy" id="34097"/>
    <lineage>
        <taxon>Bacteria</taxon>
        <taxon>Pseudomonadati</taxon>
        <taxon>Spirochaetota</taxon>
        <taxon>Spirochaetia</taxon>
        <taxon>Brevinematales</taxon>
        <taxon>Brevinemataceae</taxon>
        <taxon>Brevinema</taxon>
    </lineage>
</organism>
<dbReference type="PANTHER" id="PTHR11727:SF7">
    <property type="entry name" value="DIMETHYLADENOSINE TRANSFERASE-RELATED"/>
    <property type="match status" value="1"/>
</dbReference>
<dbReference type="AlphaFoldDB" id="A0A1I1D352"/>
<proteinExistence type="inferred from homology"/>
<dbReference type="InterPro" id="IPR023165">
    <property type="entry name" value="rRNA_Ade_diMease-like_C"/>
</dbReference>
<keyword evidence="1" id="KW-0963">Cytoplasm</keyword>
<dbReference type="InterPro" id="IPR029063">
    <property type="entry name" value="SAM-dependent_MTases_sf"/>
</dbReference>
<dbReference type="SMART" id="SM00650">
    <property type="entry name" value="rADc"/>
    <property type="match status" value="1"/>
</dbReference>
<evidence type="ECO:0000256" key="1">
    <source>
        <dbReference type="ARBA" id="ARBA00022490"/>
    </source>
</evidence>
<evidence type="ECO:0000259" key="8">
    <source>
        <dbReference type="SMART" id="SM00650"/>
    </source>
</evidence>
<dbReference type="STRING" id="34097.SAMN02745150_00037"/>
<dbReference type="Pfam" id="PF00398">
    <property type="entry name" value="RrnaAD"/>
    <property type="match status" value="1"/>
</dbReference>
<name>A0A1I1D352_BREAD</name>
<dbReference type="Gene3D" id="1.10.8.100">
    <property type="entry name" value="Ribosomal RNA adenine dimethylase-like, domain 2"/>
    <property type="match status" value="1"/>
</dbReference>
<feature type="domain" description="Ribosomal RNA adenine methylase transferase N-terminal" evidence="8">
    <location>
        <begin position="36"/>
        <end position="202"/>
    </location>
</feature>
<evidence type="ECO:0000313" key="9">
    <source>
        <dbReference type="EMBL" id="SFB67220.1"/>
    </source>
</evidence>
<protein>
    <submittedName>
        <fullName evidence="9">Dimethyladenosine transferase</fullName>
    </submittedName>
</protein>
<feature type="binding site" evidence="7">
    <location>
        <position position="77"/>
    </location>
    <ligand>
        <name>S-adenosyl-L-methionine</name>
        <dbReference type="ChEBI" id="CHEBI:59789"/>
    </ligand>
</feature>
<dbReference type="Gene3D" id="3.40.50.150">
    <property type="entry name" value="Vaccinia Virus protein VP39"/>
    <property type="match status" value="1"/>
</dbReference>
<feature type="binding site" evidence="7">
    <location>
        <position position="29"/>
    </location>
    <ligand>
        <name>S-adenosyl-L-methionine</name>
        <dbReference type="ChEBI" id="CHEBI:59789"/>
    </ligand>
</feature>
<evidence type="ECO:0000256" key="4">
    <source>
        <dbReference type="ARBA" id="ARBA00022679"/>
    </source>
</evidence>
<comment type="similarity">
    <text evidence="7">Belongs to the class I-like SAM-binding methyltransferase superfamily. rRNA adenine N(6)-methyltransferase family.</text>
</comment>
<dbReference type="GO" id="GO:0000179">
    <property type="term" value="F:rRNA (adenine-N6,N6-)-dimethyltransferase activity"/>
    <property type="evidence" value="ECO:0007669"/>
    <property type="project" value="UniProtKB-UniRule"/>
</dbReference>